<comment type="pathway">
    <text evidence="1">Protein modification; protein neddylation.</text>
</comment>
<evidence type="ECO:0000259" key="10">
    <source>
        <dbReference type="PROSITE" id="PS50127"/>
    </source>
</evidence>
<reference evidence="11" key="1">
    <citation type="submission" date="2022-06" db="EMBL/GenBank/DDBJ databases">
        <title>Uncovering the hologenomic basis of an extraordinary plant invasion.</title>
        <authorList>
            <person name="Bieker V.C."/>
            <person name="Martin M.D."/>
            <person name="Gilbert T."/>
            <person name="Hodgins K."/>
            <person name="Battlay P."/>
            <person name="Petersen B."/>
            <person name="Wilson J."/>
        </authorList>
    </citation>
    <scope>NUCLEOTIDE SEQUENCE</scope>
    <source>
        <strain evidence="11">AA19_3_7</strain>
        <tissue evidence="11">Leaf</tissue>
    </source>
</reference>
<evidence type="ECO:0000256" key="7">
    <source>
        <dbReference type="PROSITE-ProRule" id="PRU10133"/>
    </source>
</evidence>
<dbReference type="Proteomes" id="UP001206925">
    <property type="component" value="Unassembled WGS sequence"/>
</dbReference>
<gene>
    <name evidence="11" type="ORF">M8C21_012371</name>
</gene>
<accession>A0AAD5G9F4</accession>
<protein>
    <recommendedName>
        <fullName evidence="6">NEDD8 carrier protein</fullName>
    </recommendedName>
</protein>
<evidence type="ECO:0000256" key="3">
    <source>
        <dbReference type="ARBA" id="ARBA00022741"/>
    </source>
</evidence>
<evidence type="ECO:0000256" key="1">
    <source>
        <dbReference type="ARBA" id="ARBA00005032"/>
    </source>
</evidence>
<sequence>IGHNRTIPLPMNYQPPTFPLRGPFSLGLAHNLQHISGTIGLLLALIPTPRPNTILPAHLLIQVKVTSDISELNLPKECSISFPNGQDDLMNFEVTIRPDEGYYSGGKFTFTFQISSIYPHDPPKVKCKAKVYHPNIDLDGNVCLNILREDWNPILNINIIIYGLYHLFTWRILNVRQGWAEIKPWRSGVSAPGSGAQGRFTMEGAQHHSKIQNKPNLSTNLRPNNPIRMQAQKKPMLLIPMISPQPNHRRLDPLDKEESRNPTEEPNHEDPLNAKAAKVLRDNPGLFEVNVKRTMAGGFMCQTLFTRCI</sequence>
<evidence type="ECO:0000256" key="4">
    <source>
        <dbReference type="ARBA" id="ARBA00022786"/>
    </source>
</evidence>
<evidence type="ECO:0000256" key="8">
    <source>
        <dbReference type="RuleBase" id="RU362109"/>
    </source>
</evidence>
<dbReference type="GO" id="GO:0005524">
    <property type="term" value="F:ATP binding"/>
    <property type="evidence" value="ECO:0007669"/>
    <property type="project" value="UniProtKB-UniRule"/>
</dbReference>
<feature type="active site" description="Glycyl thioester intermediate" evidence="7">
    <location>
        <position position="143"/>
    </location>
</feature>
<evidence type="ECO:0000256" key="6">
    <source>
        <dbReference type="ARBA" id="ARBA00079113"/>
    </source>
</evidence>
<dbReference type="SUPFAM" id="SSF54495">
    <property type="entry name" value="UBC-like"/>
    <property type="match status" value="1"/>
</dbReference>
<keyword evidence="5 8" id="KW-0067">ATP-binding</keyword>
<evidence type="ECO:0000313" key="12">
    <source>
        <dbReference type="Proteomes" id="UP001206925"/>
    </source>
</evidence>
<feature type="domain" description="UBC core" evidence="10">
    <location>
        <begin position="60"/>
        <end position="207"/>
    </location>
</feature>
<dbReference type="PROSITE" id="PS50127">
    <property type="entry name" value="UBC_2"/>
    <property type="match status" value="1"/>
</dbReference>
<organism evidence="11 12">
    <name type="scientific">Ambrosia artemisiifolia</name>
    <name type="common">Common ragweed</name>
    <dbReference type="NCBI Taxonomy" id="4212"/>
    <lineage>
        <taxon>Eukaryota</taxon>
        <taxon>Viridiplantae</taxon>
        <taxon>Streptophyta</taxon>
        <taxon>Embryophyta</taxon>
        <taxon>Tracheophyta</taxon>
        <taxon>Spermatophyta</taxon>
        <taxon>Magnoliopsida</taxon>
        <taxon>eudicotyledons</taxon>
        <taxon>Gunneridae</taxon>
        <taxon>Pentapetalae</taxon>
        <taxon>asterids</taxon>
        <taxon>campanulids</taxon>
        <taxon>Asterales</taxon>
        <taxon>Asteraceae</taxon>
        <taxon>Asteroideae</taxon>
        <taxon>Heliantheae alliance</taxon>
        <taxon>Heliantheae</taxon>
        <taxon>Ambrosia</taxon>
    </lineage>
</organism>
<keyword evidence="12" id="KW-1185">Reference proteome</keyword>
<dbReference type="SMART" id="SM00212">
    <property type="entry name" value="UBCc"/>
    <property type="match status" value="1"/>
</dbReference>
<feature type="region of interest" description="Disordered" evidence="9">
    <location>
        <begin position="243"/>
        <end position="274"/>
    </location>
</feature>
<proteinExistence type="inferred from homology"/>
<dbReference type="EMBL" id="JAMZMK010010032">
    <property type="protein sequence ID" value="KAI7733314.1"/>
    <property type="molecule type" value="Genomic_DNA"/>
</dbReference>
<keyword evidence="3 8" id="KW-0547">Nucleotide-binding</keyword>
<dbReference type="InterPro" id="IPR000608">
    <property type="entry name" value="UBC"/>
</dbReference>
<feature type="non-terminal residue" evidence="11">
    <location>
        <position position="1"/>
    </location>
</feature>
<evidence type="ECO:0000256" key="2">
    <source>
        <dbReference type="ARBA" id="ARBA00022679"/>
    </source>
</evidence>
<evidence type="ECO:0000256" key="9">
    <source>
        <dbReference type="SAM" id="MobiDB-lite"/>
    </source>
</evidence>
<keyword evidence="4 8" id="KW-0833">Ubl conjugation pathway</keyword>
<comment type="similarity">
    <text evidence="8">Belongs to the ubiquitin-conjugating enzyme family.</text>
</comment>
<dbReference type="CDD" id="cd23794">
    <property type="entry name" value="UBCc_UBE2F_UBE2M"/>
    <property type="match status" value="1"/>
</dbReference>
<dbReference type="InterPro" id="IPR023313">
    <property type="entry name" value="UBQ-conjugating_AS"/>
</dbReference>
<dbReference type="FunFam" id="3.10.110.10:FF:000239">
    <property type="entry name" value="NEDD8-conjugating enzyme Ubc12"/>
    <property type="match status" value="1"/>
</dbReference>
<comment type="caution">
    <text evidence="11">The sequence shown here is derived from an EMBL/GenBank/DDBJ whole genome shotgun (WGS) entry which is preliminary data.</text>
</comment>
<dbReference type="InterPro" id="IPR050113">
    <property type="entry name" value="Ub_conjugating_enzyme"/>
</dbReference>
<dbReference type="PANTHER" id="PTHR24067">
    <property type="entry name" value="UBIQUITIN-CONJUGATING ENZYME E2"/>
    <property type="match status" value="1"/>
</dbReference>
<dbReference type="PROSITE" id="PS00183">
    <property type="entry name" value="UBC_1"/>
    <property type="match status" value="1"/>
</dbReference>
<keyword evidence="2" id="KW-0808">Transferase</keyword>
<dbReference type="InterPro" id="IPR016135">
    <property type="entry name" value="UBQ-conjugating_enzyme/RWD"/>
</dbReference>
<dbReference type="AlphaFoldDB" id="A0AAD5G9F4"/>
<dbReference type="Gene3D" id="3.10.110.10">
    <property type="entry name" value="Ubiquitin Conjugating Enzyme"/>
    <property type="match status" value="1"/>
</dbReference>
<dbReference type="GO" id="GO:0016740">
    <property type="term" value="F:transferase activity"/>
    <property type="evidence" value="ECO:0007669"/>
    <property type="project" value="UniProtKB-KW"/>
</dbReference>
<evidence type="ECO:0000313" key="11">
    <source>
        <dbReference type="EMBL" id="KAI7733314.1"/>
    </source>
</evidence>
<name>A0AAD5G9F4_AMBAR</name>
<dbReference type="Pfam" id="PF00179">
    <property type="entry name" value="UQ_con"/>
    <property type="match status" value="1"/>
</dbReference>
<evidence type="ECO:0000256" key="5">
    <source>
        <dbReference type="ARBA" id="ARBA00022840"/>
    </source>
</evidence>
<feature type="compositionally biased region" description="Basic and acidic residues" evidence="9">
    <location>
        <begin position="249"/>
        <end position="272"/>
    </location>
</feature>